<feature type="domain" description="Large ribosomal subunit protein uL6 alpha-beta" evidence="10">
    <location>
        <begin position="90"/>
        <end position="164"/>
    </location>
</feature>
<feature type="compositionally biased region" description="Basic and acidic residues" evidence="9">
    <location>
        <begin position="153"/>
        <end position="170"/>
    </location>
</feature>
<accession>A0A7W5HKN1</accession>
<comment type="subunit">
    <text evidence="6">Part of the 50S ribosomal subunit.</text>
</comment>
<proteinExistence type="inferred from homology"/>
<dbReference type="HAMAP" id="MF_01365_B">
    <property type="entry name" value="Ribosomal_uL6_B"/>
    <property type="match status" value="1"/>
</dbReference>
<evidence type="ECO:0000259" key="10">
    <source>
        <dbReference type="Pfam" id="PF00347"/>
    </source>
</evidence>
<dbReference type="EMBL" id="JACHXR010000008">
    <property type="protein sequence ID" value="MBB3232000.1"/>
    <property type="molecule type" value="Genomic_DNA"/>
</dbReference>
<dbReference type="InterPro" id="IPR002358">
    <property type="entry name" value="Ribosomal_uL6_CS"/>
</dbReference>
<comment type="function">
    <text evidence="6 8">This protein binds to the 23S rRNA, and is important in its secondary structure. It is located near the subunit interface in the base of the L7/L12 stalk, and near the tRNA binding site of the peptidyltransferase center.</text>
</comment>
<dbReference type="InterPro" id="IPR000702">
    <property type="entry name" value="Ribosomal_uL6-like"/>
</dbReference>
<dbReference type="FunFam" id="3.90.930.12:FF:000001">
    <property type="entry name" value="50S ribosomal protein L6"/>
    <property type="match status" value="1"/>
</dbReference>
<dbReference type="Pfam" id="PF00347">
    <property type="entry name" value="Ribosomal_L6"/>
    <property type="match status" value="2"/>
</dbReference>
<evidence type="ECO:0000256" key="1">
    <source>
        <dbReference type="ARBA" id="ARBA00009356"/>
    </source>
</evidence>
<dbReference type="GO" id="GO:0022625">
    <property type="term" value="C:cytosolic large ribosomal subunit"/>
    <property type="evidence" value="ECO:0007669"/>
    <property type="project" value="UniProtKB-UniRule"/>
</dbReference>
<dbReference type="Proteomes" id="UP000518892">
    <property type="component" value="Unassembled WGS sequence"/>
</dbReference>
<evidence type="ECO:0000256" key="3">
    <source>
        <dbReference type="ARBA" id="ARBA00022884"/>
    </source>
</evidence>
<dbReference type="Gene3D" id="3.90.930.12">
    <property type="entry name" value="Ribosomal protein L6, alpha-beta domain"/>
    <property type="match status" value="2"/>
</dbReference>
<feature type="domain" description="Large ribosomal subunit protein uL6 alpha-beta" evidence="10">
    <location>
        <begin position="12"/>
        <end position="81"/>
    </location>
</feature>
<sequence length="176" mass="19161">MSRVAKYPVKLPSGVEFKLDGDQLSVKGSQGTLSMTVHPDVVIAQEEGQVTFQPSESAKSWAMVGTTRALVQNLVTGVSEGFTRSLEINGVGYRAQAKGQTLNLTLGFSHPVDYELPEGVTAETPKNTTIVLKSADKQKLGQVAAEIRAFRPPEPYKGKGIRYGDEQVRRKEAKKK</sequence>
<dbReference type="SUPFAM" id="SSF56053">
    <property type="entry name" value="Ribosomal protein L6"/>
    <property type="match status" value="2"/>
</dbReference>
<comment type="similarity">
    <text evidence="1 6 7">Belongs to the universal ribosomal protein uL6 family.</text>
</comment>
<evidence type="ECO:0000256" key="5">
    <source>
        <dbReference type="ARBA" id="ARBA00023274"/>
    </source>
</evidence>
<comment type="caution">
    <text evidence="11">The sequence shown here is derived from an EMBL/GenBank/DDBJ whole genome shotgun (WGS) entry which is preliminary data.</text>
</comment>
<evidence type="ECO:0000256" key="6">
    <source>
        <dbReference type="HAMAP-Rule" id="MF_01365"/>
    </source>
</evidence>
<dbReference type="NCBIfam" id="TIGR03654">
    <property type="entry name" value="L6_bact"/>
    <property type="match status" value="1"/>
</dbReference>
<evidence type="ECO:0000256" key="8">
    <source>
        <dbReference type="RuleBase" id="RU003870"/>
    </source>
</evidence>
<dbReference type="PROSITE" id="PS00525">
    <property type="entry name" value="RIBOSOMAL_L6_1"/>
    <property type="match status" value="1"/>
</dbReference>
<dbReference type="InterPro" id="IPR019906">
    <property type="entry name" value="Ribosomal_uL6_bac-type"/>
</dbReference>
<keyword evidence="2 6" id="KW-0699">rRNA-binding</keyword>
<organism evidence="11 12">
    <name type="scientific">Halomonas stenophila</name>
    <dbReference type="NCBI Taxonomy" id="795312"/>
    <lineage>
        <taxon>Bacteria</taxon>
        <taxon>Pseudomonadati</taxon>
        <taxon>Pseudomonadota</taxon>
        <taxon>Gammaproteobacteria</taxon>
        <taxon>Oceanospirillales</taxon>
        <taxon>Halomonadaceae</taxon>
        <taxon>Halomonas</taxon>
    </lineage>
</organism>
<feature type="region of interest" description="Disordered" evidence="9">
    <location>
        <begin position="153"/>
        <end position="176"/>
    </location>
</feature>
<evidence type="ECO:0000256" key="2">
    <source>
        <dbReference type="ARBA" id="ARBA00022730"/>
    </source>
</evidence>
<dbReference type="PANTHER" id="PTHR11655:SF14">
    <property type="entry name" value="LARGE RIBOSOMAL SUBUNIT PROTEIN UL6M"/>
    <property type="match status" value="1"/>
</dbReference>
<keyword evidence="3 6" id="KW-0694">RNA-binding</keyword>
<gene>
    <name evidence="6" type="primary">rplF</name>
    <name evidence="11" type="ORF">FHR97_002863</name>
</gene>
<dbReference type="RefSeq" id="WP_183384462.1">
    <property type="nucleotide sequence ID" value="NZ_JACHXR010000008.1"/>
</dbReference>
<dbReference type="InterPro" id="IPR020040">
    <property type="entry name" value="Ribosomal_uL6_a/b-dom"/>
</dbReference>
<dbReference type="PIRSF" id="PIRSF002162">
    <property type="entry name" value="Ribosomal_L6"/>
    <property type="match status" value="1"/>
</dbReference>
<dbReference type="AlphaFoldDB" id="A0A7W5HKN1"/>
<keyword evidence="12" id="KW-1185">Reference proteome</keyword>
<dbReference type="PANTHER" id="PTHR11655">
    <property type="entry name" value="60S/50S RIBOSOMAL PROTEIN L6/L9"/>
    <property type="match status" value="1"/>
</dbReference>
<dbReference type="FunFam" id="3.90.930.12:FF:000002">
    <property type="entry name" value="50S ribosomal protein L6"/>
    <property type="match status" value="1"/>
</dbReference>
<evidence type="ECO:0000313" key="12">
    <source>
        <dbReference type="Proteomes" id="UP000518892"/>
    </source>
</evidence>
<dbReference type="PRINTS" id="PR00059">
    <property type="entry name" value="RIBOSOMALL6"/>
</dbReference>
<keyword evidence="5 6" id="KW-0687">Ribonucleoprotein</keyword>
<name>A0A7W5HKN1_9GAMM</name>
<evidence type="ECO:0000256" key="4">
    <source>
        <dbReference type="ARBA" id="ARBA00022980"/>
    </source>
</evidence>
<reference evidence="11 12" key="1">
    <citation type="submission" date="2020-08" db="EMBL/GenBank/DDBJ databases">
        <title>Genomic Encyclopedia of Type Strains, Phase III (KMG-III): the genomes of soil and plant-associated and newly described type strains.</title>
        <authorList>
            <person name="Whitman W."/>
        </authorList>
    </citation>
    <scope>NUCLEOTIDE SEQUENCE [LARGE SCALE GENOMIC DNA]</scope>
    <source>
        <strain evidence="11 12">CECT 7744</strain>
    </source>
</reference>
<evidence type="ECO:0000313" key="11">
    <source>
        <dbReference type="EMBL" id="MBB3232000.1"/>
    </source>
</evidence>
<protein>
    <recommendedName>
        <fullName evidence="6">Large ribosomal subunit protein uL6</fullName>
    </recommendedName>
</protein>
<keyword evidence="4 6" id="KW-0689">Ribosomal protein</keyword>
<dbReference type="InterPro" id="IPR036789">
    <property type="entry name" value="Ribosomal_uL6-like_a/b-dom_sf"/>
</dbReference>
<dbReference type="GO" id="GO:0002181">
    <property type="term" value="P:cytoplasmic translation"/>
    <property type="evidence" value="ECO:0007669"/>
    <property type="project" value="TreeGrafter"/>
</dbReference>
<dbReference type="GO" id="GO:0019843">
    <property type="term" value="F:rRNA binding"/>
    <property type="evidence" value="ECO:0007669"/>
    <property type="project" value="UniProtKB-UniRule"/>
</dbReference>
<evidence type="ECO:0000256" key="9">
    <source>
        <dbReference type="SAM" id="MobiDB-lite"/>
    </source>
</evidence>
<evidence type="ECO:0000256" key="7">
    <source>
        <dbReference type="RuleBase" id="RU003869"/>
    </source>
</evidence>
<dbReference type="GO" id="GO:0003735">
    <property type="term" value="F:structural constituent of ribosome"/>
    <property type="evidence" value="ECO:0007669"/>
    <property type="project" value="UniProtKB-UniRule"/>
</dbReference>